<sequence length="234" mass="25472">MPKAARRTSAPRAAPYPAIKPGDMPPASKDSSSNSASKNVLAEKTSPALNSASAPVANKDSTKKPSTKKTSQKAATQSTDNTTASYLDIKLDGEDDNSIPIYDTCSTVRQKINALLGKDNHKPENAMPGEFDKQGNPKPYTKASFCRAIDSRPDMLARFLKAKLMMGGAESSVYPKAYAFFEKKRIFEGKKKTPGRLKVEADRPNGLPLRDPNHMRLLIGPGEHVSDFLDKYGQ</sequence>
<organism evidence="3 4">
    <name type="scientific">Hyaloscypha hepaticicola</name>
    <dbReference type="NCBI Taxonomy" id="2082293"/>
    <lineage>
        <taxon>Eukaryota</taxon>
        <taxon>Fungi</taxon>
        <taxon>Dikarya</taxon>
        <taxon>Ascomycota</taxon>
        <taxon>Pezizomycotina</taxon>
        <taxon>Leotiomycetes</taxon>
        <taxon>Helotiales</taxon>
        <taxon>Hyaloscyphaceae</taxon>
        <taxon>Hyaloscypha</taxon>
    </lineage>
</organism>
<feature type="region of interest" description="Disordered" evidence="1">
    <location>
        <begin position="1"/>
        <end position="84"/>
    </location>
</feature>
<accession>A0A2J6QI13</accession>
<protein>
    <recommendedName>
        <fullName evidence="2">DUF7726 domain-containing protein</fullName>
    </recommendedName>
</protein>
<dbReference type="EMBL" id="KZ613469">
    <property type="protein sequence ID" value="PMD25903.1"/>
    <property type="molecule type" value="Genomic_DNA"/>
</dbReference>
<dbReference type="InterPro" id="IPR056143">
    <property type="entry name" value="DUF7726"/>
</dbReference>
<evidence type="ECO:0000256" key="1">
    <source>
        <dbReference type="SAM" id="MobiDB-lite"/>
    </source>
</evidence>
<feature type="region of interest" description="Disordered" evidence="1">
    <location>
        <begin position="119"/>
        <end position="138"/>
    </location>
</feature>
<name>A0A2J6QI13_9HELO</name>
<dbReference type="Pfam" id="PF24852">
    <property type="entry name" value="DUF7726"/>
    <property type="match status" value="1"/>
</dbReference>
<evidence type="ECO:0000313" key="3">
    <source>
        <dbReference type="EMBL" id="PMD25903.1"/>
    </source>
</evidence>
<evidence type="ECO:0000259" key="2">
    <source>
        <dbReference type="Pfam" id="PF24852"/>
    </source>
</evidence>
<feature type="compositionally biased region" description="Basic and acidic residues" evidence="1">
    <location>
        <begin position="119"/>
        <end position="135"/>
    </location>
</feature>
<dbReference type="Proteomes" id="UP000235672">
    <property type="component" value="Unassembled WGS sequence"/>
</dbReference>
<feature type="compositionally biased region" description="Low complexity" evidence="1">
    <location>
        <begin position="25"/>
        <end position="39"/>
    </location>
</feature>
<evidence type="ECO:0000313" key="4">
    <source>
        <dbReference type="Proteomes" id="UP000235672"/>
    </source>
</evidence>
<dbReference type="OrthoDB" id="2592504at2759"/>
<dbReference type="PANTHER" id="PTHR42339">
    <property type="entry name" value="HISTONE H1"/>
    <property type="match status" value="1"/>
</dbReference>
<proteinExistence type="predicted"/>
<dbReference type="AlphaFoldDB" id="A0A2J6QI13"/>
<feature type="compositionally biased region" description="Low complexity" evidence="1">
    <location>
        <begin position="7"/>
        <end position="17"/>
    </location>
</feature>
<reference evidence="3 4" key="1">
    <citation type="submission" date="2016-05" db="EMBL/GenBank/DDBJ databases">
        <title>A degradative enzymes factory behind the ericoid mycorrhizal symbiosis.</title>
        <authorList>
            <consortium name="DOE Joint Genome Institute"/>
            <person name="Martino E."/>
            <person name="Morin E."/>
            <person name="Grelet G."/>
            <person name="Kuo A."/>
            <person name="Kohler A."/>
            <person name="Daghino S."/>
            <person name="Barry K."/>
            <person name="Choi C."/>
            <person name="Cichocki N."/>
            <person name="Clum A."/>
            <person name="Copeland A."/>
            <person name="Hainaut M."/>
            <person name="Haridas S."/>
            <person name="Labutti K."/>
            <person name="Lindquist E."/>
            <person name="Lipzen A."/>
            <person name="Khouja H.-R."/>
            <person name="Murat C."/>
            <person name="Ohm R."/>
            <person name="Olson A."/>
            <person name="Spatafora J."/>
            <person name="Veneault-Fourrey C."/>
            <person name="Henrissat B."/>
            <person name="Grigoriev I."/>
            <person name="Martin F."/>
            <person name="Perotto S."/>
        </authorList>
    </citation>
    <scope>NUCLEOTIDE SEQUENCE [LARGE SCALE GENOMIC DNA]</scope>
    <source>
        <strain evidence="3 4">UAMH 7357</strain>
    </source>
</reference>
<gene>
    <name evidence="3" type="ORF">NA56DRAFT_642157</name>
</gene>
<dbReference type="PANTHER" id="PTHR42339:SF1">
    <property type="entry name" value="HISTONE H1"/>
    <property type="match status" value="1"/>
</dbReference>
<keyword evidence="4" id="KW-1185">Reference proteome</keyword>
<feature type="domain" description="DUF7726" evidence="2">
    <location>
        <begin position="140"/>
        <end position="191"/>
    </location>
</feature>